<feature type="transmembrane region" description="Helical" evidence="6">
    <location>
        <begin position="426"/>
        <end position="452"/>
    </location>
</feature>
<feature type="transmembrane region" description="Helical" evidence="6">
    <location>
        <begin position="214"/>
        <end position="233"/>
    </location>
</feature>
<organism evidence="7">
    <name type="scientific">Trieres chinensis</name>
    <name type="common">Marine centric diatom</name>
    <name type="synonym">Odontella sinensis</name>
    <dbReference type="NCBI Taxonomy" id="1514140"/>
    <lineage>
        <taxon>Eukaryota</taxon>
        <taxon>Sar</taxon>
        <taxon>Stramenopiles</taxon>
        <taxon>Ochrophyta</taxon>
        <taxon>Bacillariophyta</taxon>
        <taxon>Mediophyceae</taxon>
        <taxon>Biddulphiophycidae</taxon>
        <taxon>Eupodiscales</taxon>
        <taxon>Parodontellaceae</taxon>
        <taxon>Trieres</taxon>
    </lineage>
</organism>
<accession>A0A7S2ELQ3</accession>
<feature type="transmembrane region" description="Helical" evidence="6">
    <location>
        <begin position="392"/>
        <end position="414"/>
    </location>
</feature>
<feature type="region of interest" description="Disordered" evidence="5">
    <location>
        <begin position="1"/>
        <end position="31"/>
    </location>
</feature>
<sequence>MCRSTDAMKPIGAAQDGAKIDLPNSKEDDTKATAAGQRLVRAEEELRLGTLYGSLSLLLIVTSFSLTMPHMQSRRDALGCDSLCLGSMTSARSALSLVGSALVGRTSDSNGSGLAMVLGGGSGRKACMYVGCISSFLGLVIAANMDSLRGMWLSMIPGALFQQNFSVMKAMLSDYHESVSLATVDVASEAGREGSKSKESAKLASARAGSVGKLGMAAGIAFMVGPLASSVIAKTYDDAVRLSAFAILLSAILIWKLPQPHHKNVVAKGDRNGKDEQKTFTRVIMSFLDVKAARSPAAVFIMSMRVCMALAFHIFHTIWTVSLKKRFDFGPSDHGKFMSFIGLTYALSQGLVAKKVVGLFGQTARDRVRLIQLCCLFLGAGRYFAFHTTSLASVYVMFAFVISSLGVLNTVLTADVSVIAPSGEVGGLFGVLEAVESIAGMIGPMLGGALALVDPVSAPLLAVVGFYLIVFALTTLGYERYVLSGHAGDGVKKQQDRLGKDDDAPTGEAAKKQI</sequence>
<evidence type="ECO:0000256" key="3">
    <source>
        <dbReference type="ARBA" id="ARBA00022989"/>
    </source>
</evidence>
<dbReference type="InterPro" id="IPR036259">
    <property type="entry name" value="MFS_trans_sf"/>
</dbReference>
<comment type="subcellular location">
    <subcellularLocation>
        <location evidence="1">Membrane</location>
        <topology evidence="1">Multi-pass membrane protein</topology>
    </subcellularLocation>
</comment>
<reference evidence="7" key="1">
    <citation type="submission" date="2021-01" db="EMBL/GenBank/DDBJ databases">
        <authorList>
            <person name="Corre E."/>
            <person name="Pelletier E."/>
            <person name="Niang G."/>
            <person name="Scheremetjew M."/>
            <person name="Finn R."/>
            <person name="Kale V."/>
            <person name="Holt S."/>
            <person name="Cochrane G."/>
            <person name="Meng A."/>
            <person name="Brown T."/>
            <person name="Cohen L."/>
        </authorList>
    </citation>
    <scope>NUCLEOTIDE SEQUENCE</scope>
    <source>
        <strain evidence="7">Grunow 1884</strain>
    </source>
</reference>
<dbReference type="GO" id="GO:0005635">
    <property type="term" value="C:nuclear envelope"/>
    <property type="evidence" value="ECO:0007669"/>
    <property type="project" value="TreeGrafter"/>
</dbReference>
<gene>
    <name evidence="7" type="ORF">OSIN01602_LOCUS12587</name>
</gene>
<name>A0A7S2ELQ3_TRICV</name>
<dbReference type="GO" id="GO:0016020">
    <property type="term" value="C:membrane"/>
    <property type="evidence" value="ECO:0007669"/>
    <property type="project" value="UniProtKB-SubCell"/>
</dbReference>
<dbReference type="Gene3D" id="1.20.1250.20">
    <property type="entry name" value="MFS general substrate transporter like domains"/>
    <property type="match status" value="1"/>
</dbReference>
<keyword evidence="2 6" id="KW-0812">Transmembrane</keyword>
<dbReference type="PANTHER" id="PTHR24002:SF3">
    <property type="entry name" value="SOLUTE CARRIER FAMILY 22 MEMBER 18"/>
    <property type="match status" value="1"/>
</dbReference>
<feature type="region of interest" description="Disordered" evidence="5">
    <location>
        <begin position="490"/>
        <end position="514"/>
    </location>
</feature>
<dbReference type="AlphaFoldDB" id="A0A7S2ELQ3"/>
<dbReference type="Pfam" id="PF07690">
    <property type="entry name" value="MFS_1"/>
    <property type="match status" value="1"/>
</dbReference>
<feature type="transmembrane region" description="Helical" evidence="6">
    <location>
        <begin position="339"/>
        <end position="357"/>
    </location>
</feature>
<feature type="transmembrane region" description="Helical" evidence="6">
    <location>
        <begin position="297"/>
        <end position="319"/>
    </location>
</feature>
<evidence type="ECO:0000313" key="7">
    <source>
        <dbReference type="EMBL" id="CAD9344448.1"/>
    </source>
</evidence>
<proteinExistence type="predicted"/>
<feature type="transmembrane region" description="Helical" evidence="6">
    <location>
        <begin position="458"/>
        <end position="478"/>
    </location>
</feature>
<evidence type="ECO:0000256" key="5">
    <source>
        <dbReference type="SAM" id="MobiDB-lite"/>
    </source>
</evidence>
<evidence type="ECO:0000256" key="1">
    <source>
        <dbReference type="ARBA" id="ARBA00004141"/>
    </source>
</evidence>
<dbReference type="InterPro" id="IPR011701">
    <property type="entry name" value="MFS"/>
</dbReference>
<dbReference type="GO" id="GO:0022857">
    <property type="term" value="F:transmembrane transporter activity"/>
    <property type="evidence" value="ECO:0007669"/>
    <property type="project" value="InterPro"/>
</dbReference>
<evidence type="ECO:0008006" key="8">
    <source>
        <dbReference type="Google" id="ProtNLM"/>
    </source>
</evidence>
<feature type="transmembrane region" description="Helical" evidence="6">
    <location>
        <begin position="369"/>
        <end position="386"/>
    </location>
</feature>
<dbReference type="PRINTS" id="PR01035">
    <property type="entry name" value="TCRTETA"/>
</dbReference>
<dbReference type="InterPro" id="IPR001958">
    <property type="entry name" value="Tet-R_TetA/multi-R_MdtG-like"/>
</dbReference>
<evidence type="ECO:0000256" key="4">
    <source>
        <dbReference type="ARBA" id="ARBA00023136"/>
    </source>
</evidence>
<keyword evidence="3 6" id="KW-1133">Transmembrane helix</keyword>
<protein>
    <recommendedName>
        <fullName evidence="8">Major facilitator superfamily (MFS) profile domain-containing protein</fullName>
    </recommendedName>
</protein>
<keyword evidence="4 6" id="KW-0472">Membrane</keyword>
<dbReference type="PANTHER" id="PTHR24002">
    <property type="entry name" value="SOLUTE CARRIER FAMILY 22 MEMBER 18"/>
    <property type="match status" value="1"/>
</dbReference>
<evidence type="ECO:0000256" key="2">
    <source>
        <dbReference type="ARBA" id="ARBA00022692"/>
    </source>
</evidence>
<evidence type="ECO:0000256" key="6">
    <source>
        <dbReference type="SAM" id="Phobius"/>
    </source>
</evidence>
<dbReference type="SUPFAM" id="SSF103473">
    <property type="entry name" value="MFS general substrate transporter"/>
    <property type="match status" value="2"/>
</dbReference>
<feature type="transmembrane region" description="Helical" evidence="6">
    <location>
        <begin position="126"/>
        <end position="145"/>
    </location>
</feature>
<dbReference type="EMBL" id="HBGO01021897">
    <property type="protein sequence ID" value="CAD9344448.1"/>
    <property type="molecule type" value="Transcribed_RNA"/>
</dbReference>